<feature type="signal peptide" evidence="2">
    <location>
        <begin position="1"/>
        <end position="21"/>
    </location>
</feature>
<dbReference type="EMBL" id="FNQE01000008">
    <property type="protein sequence ID" value="SDY80252.1"/>
    <property type="molecule type" value="Genomic_DNA"/>
</dbReference>
<dbReference type="RefSeq" id="WP_091727860.1">
    <property type="nucleotide sequence ID" value="NZ_FNQE01000008.1"/>
</dbReference>
<dbReference type="Gene3D" id="3.40.190.10">
    <property type="entry name" value="Periplasmic binding protein-like II"/>
    <property type="match status" value="2"/>
</dbReference>
<dbReference type="GO" id="GO:1904680">
    <property type="term" value="F:peptide transmembrane transporter activity"/>
    <property type="evidence" value="ECO:0007669"/>
    <property type="project" value="TreeGrafter"/>
</dbReference>
<evidence type="ECO:0000256" key="2">
    <source>
        <dbReference type="SAM" id="SignalP"/>
    </source>
</evidence>
<reference evidence="4 5" key="1">
    <citation type="submission" date="2016-10" db="EMBL/GenBank/DDBJ databases">
        <authorList>
            <person name="de Groot N.N."/>
        </authorList>
    </citation>
    <scope>NUCLEOTIDE SEQUENCE [LARGE SCALE GENOMIC DNA]</scope>
    <source>
        <strain evidence="4 5">DSM 21650</strain>
    </source>
</reference>
<dbReference type="InterPro" id="IPR023765">
    <property type="entry name" value="SBP_5_CS"/>
</dbReference>
<evidence type="ECO:0000256" key="1">
    <source>
        <dbReference type="ARBA" id="ARBA00004193"/>
    </source>
</evidence>
<comment type="subcellular location">
    <subcellularLocation>
        <location evidence="1">Cell membrane</location>
        <topology evidence="1">Lipid-anchor</topology>
    </subcellularLocation>
</comment>
<proteinExistence type="predicted"/>
<dbReference type="SUPFAM" id="SSF53850">
    <property type="entry name" value="Periplasmic binding protein-like II"/>
    <property type="match status" value="2"/>
</dbReference>
<dbReference type="Pfam" id="PF00496">
    <property type="entry name" value="SBP_bac_5"/>
    <property type="match status" value="1"/>
</dbReference>
<dbReference type="PROSITE" id="PS01040">
    <property type="entry name" value="SBP_BACTERIAL_5"/>
    <property type="match status" value="1"/>
</dbReference>
<organism evidence="4 5">
    <name type="scientific">Proteiniborus ethanoligenes</name>
    <dbReference type="NCBI Taxonomy" id="415015"/>
    <lineage>
        <taxon>Bacteria</taxon>
        <taxon>Bacillati</taxon>
        <taxon>Bacillota</taxon>
        <taxon>Clostridia</taxon>
        <taxon>Eubacteriales</taxon>
        <taxon>Proteiniborus</taxon>
    </lineage>
</organism>
<dbReference type="STRING" id="415015.SAMN05660462_00922"/>
<dbReference type="GO" id="GO:0015833">
    <property type="term" value="P:peptide transport"/>
    <property type="evidence" value="ECO:0007669"/>
    <property type="project" value="TreeGrafter"/>
</dbReference>
<sequence>MNKKLFIILLLVLILTLTACGKSDSGNVVKSDENMGEIVPSITILSSLPEANMVNYEMANEVAEELRKLGVDIKAEPIDFAVLIDRIYGDDEDYDAYTIGWSGRIERLDPDMFIHSINHSSNAKPGGNNTDRYRSDEFDAVADAQRQEMDVMKRRDLVFEAQEILGEDVPRITLYSRANVQAYNKDKYKGVINIPGEGLFNEWTPMFIEPKTNDKVLKVASNINLDSLNPMKAKSVYEWRNLRLIYDKLIRLSPEIEPQPWAATGWDVIDDTTVDVHLRKGMSFHDGKPVTVEDIKFTYESFIENEVEYFMSFLEPIDTIEITGENTVRFNLKNPYAPFITNTLTQIPILPKHIWENIEDPRNYDNSNPIGSGPFVFKNFRPGEELVAETNRDYFQDINIDGYIFQIFGSPEGVLTALELGSTDLLSFDLVPSHIEQLSNNEGGKFSHLEVTSVNDIGFFYLGMNLDRAPFNNKAFRIATAHLVDYDLALDVHLNGYGGRGGAGLVISPVNEFWHNPNAIKYDKYDPEKAREILKEAGFTWDKDGKLRMPLE</sequence>
<name>A0A1H3MU62_9FIRM</name>
<keyword evidence="5" id="KW-1185">Reference proteome</keyword>
<dbReference type="AlphaFoldDB" id="A0A1H3MU62"/>
<evidence type="ECO:0000259" key="3">
    <source>
        <dbReference type="Pfam" id="PF00496"/>
    </source>
</evidence>
<evidence type="ECO:0000313" key="5">
    <source>
        <dbReference type="Proteomes" id="UP000198625"/>
    </source>
</evidence>
<dbReference type="GO" id="GO:0005886">
    <property type="term" value="C:plasma membrane"/>
    <property type="evidence" value="ECO:0007669"/>
    <property type="project" value="UniProtKB-SubCell"/>
</dbReference>
<feature type="domain" description="Solute-binding protein family 5" evidence="3">
    <location>
        <begin position="257"/>
        <end position="548"/>
    </location>
</feature>
<evidence type="ECO:0000313" key="4">
    <source>
        <dbReference type="EMBL" id="SDY80252.1"/>
    </source>
</evidence>
<feature type="chain" id="PRO_5038858876" evidence="2">
    <location>
        <begin position="22"/>
        <end position="552"/>
    </location>
</feature>
<dbReference type="OrthoDB" id="9772924at2"/>
<dbReference type="PROSITE" id="PS51257">
    <property type="entry name" value="PROKAR_LIPOPROTEIN"/>
    <property type="match status" value="1"/>
</dbReference>
<dbReference type="InterPro" id="IPR039424">
    <property type="entry name" value="SBP_5"/>
</dbReference>
<keyword evidence="2" id="KW-0732">Signal</keyword>
<dbReference type="Proteomes" id="UP000198625">
    <property type="component" value="Unassembled WGS sequence"/>
</dbReference>
<protein>
    <submittedName>
        <fullName evidence="4">Peptide/nickel transport system substrate-binding protein</fullName>
    </submittedName>
</protein>
<dbReference type="Gene3D" id="3.10.105.10">
    <property type="entry name" value="Dipeptide-binding Protein, Domain 3"/>
    <property type="match status" value="2"/>
</dbReference>
<dbReference type="CDD" id="cd00995">
    <property type="entry name" value="PBP2_NikA_DppA_OppA_like"/>
    <property type="match status" value="1"/>
</dbReference>
<accession>A0A1H3MU62</accession>
<gene>
    <name evidence="4" type="ORF">SAMN05660462_00922</name>
</gene>
<dbReference type="PANTHER" id="PTHR30290">
    <property type="entry name" value="PERIPLASMIC BINDING COMPONENT OF ABC TRANSPORTER"/>
    <property type="match status" value="1"/>
</dbReference>
<dbReference type="InterPro" id="IPR000914">
    <property type="entry name" value="SBP_5_dom"/>
</dbReference>